<evidence type="ECO:0000259" key="2">
    <source>
        <dbReference type="Pfam" id="PF04073"/>
    </source>
</evidence>
<evidence type="ECO:0000256" key="1">
    <source>
        <dbReference type="ARBA" id="ARBA00010201"/>
    </source>
</evidence>
<keyword evidence="4" id="KW-1185">Reference proteome</keyword>
<evidence type="ECO:0000313" key="4">
    <source>
        <dbReference type="Proteomes" id="UP000184387"/>
    </source>
</evidence>
<feature type="domain" description="YbaK/aminoacyl-tRNA synthetase-associated" evidence="2">
    <location>
        <begin position="42"/>
        <end position="169"/>
    </location>
</feature>
<dbReference type="PANTHER" id="PTHR31423:SF3">
    <property type="entry name" value="PROLYL-TRNA SYNTHETASE ASSOCIATED DOMAIN-CONTAINING PROTEIN 1-RELATED"/>
    <property type="match status" value="1"/>
</dbReference>
<name>A0A1M6RVA5_9PROT</name>
<dbReference type="Proteomes" id="UP000184387">
    <property type="component" value="Unassembled WGS sequence"/>
</dbReference>
<evidence type="ECO:0000313" key="3">
    <source>
        <dbReference type="EMBL" id="SHK36403.1"/>
    </source>
</evidence>
<protein>
    <submittedName>
        <fullName evidence="3">Ala-tRNA(Pro) deacylase</fullName>
    </submittedName>
</protein>
<reference evidence="3 4" key="1">
    <citation type="submission" date="2016-11" db="EMBL/GenBank/DDBJ databases">
        <authorList>
            <person name="Jaros S."/>
            <person name="Januszkiewicz K."/>
            <person name="Wedrychowicz H."/>
        </authorList>
    </citation>
    <scope>NUCLEOTIDE SEQUENCE [LARGE SCALE GENOMIC DNA]</scope>
    <source>
        <strain evidence="3 4">DSM 14916</strain>
    </source>
</reference>
<dbReference type="AlphaFoldDB" id="A0A1M6RVA5"/>
<sequence length="187" mass="20174">MTWGVGPCNPLPPDRYAAMPISPESLLALLERHGIPATTHRHPALHTVAESQALRGDLPGLHVKNLFLRARPPHPFLLVVAEENTPLSINALARRLGTGRLSMANEQELWDQLGVRPGSVTPLALVNAPPGSIRTVIDHRLLEGPGPVNIHPLTNEATTALAPADLRRFLQALGHEPEAIDLTQPLA</sequence>
<accession>A0A1M6RVA5</accession>
<dbReference type="Pfam" id="PF04073">
    <property type="entry name" value="tRNA_edit"/>
    <property type="match status" value="1"/>
</dbReference>
<dbReference type="SUPFAM" id="SSF55826">
    <property type="entry name" value="YbaK/ProRS associated domain"/>
    <property type="match status" value="1"/>
</dbReference>
<organism evidence="3 4">
    <name type="scientific">Muricoccus roseus</name>
    <dbReference type="NCBI Taxonomy" id="198092"/>
    <lineage>
        <taxon>Bacteria</taxon>
        <taxon>Pseudomonadati</taxon>
        <taxon>Pseudomonadota</taxon>
        <taxon>Alphaproteobacteria</taxon>
        <taxon>Acetobacterales</taxon>
        <taxon>Roseomonadaceae</taxon>
        <taxon>Muricoccus</taxon>
    </lineage>
</organism>
<comment type="similarity">
    <text evidence="1">Belongs to the PRORSD1 family.</text>
</comment>
<gene>
    <name evidence="3" type="ORF">SAMN02745194_04774</name>
</gene>
<dbReference type="GO" id="GO:0002161">
    <property type="term" value="F:aminoacyl-tRNA deacylase activity"/>
    <property type="evidence" value="ECO:0007669"/>
    <property type="project" value="InterPro"/>
</dbReference>
<proteinExistence type="inferred from homology"/>
<dbReference type="STRING" id="198092.SAMN02745194_04774"/>
<dbReference type="CDD" id="cd04335">
    <property type="entry name" value="PrdX_deacylase"/>
    <property type="match status" value="1"/>
</dbReference>
<dbReference type="InterPro" id="IPR040285">
    <property type="entry name" value="ProX/PRXD1"/>
</dbReference>
<dbReference type="InterPro" id="IPR036754">
    <property type="entry name" value="YbaK/aa-tRNA-synt-asso_dom_sf"/>
</dbReference>
<dbReference type="PANTHER" id="PTHR31423">
    <property type="entry name" value="YBAK DOMAIN-CONTAINING PROTEIN"/>
    <property type="match status" value="1"/>
</dbReference>
<dbReference type="EMBL" id="FQZF01000046">
    <property type="protein sequence ID" value="SHK36403.1"/>
    <property type="molecule type" value="Genomic_DNA"/>
</dbReference>
<dbReference type="FunFam" id="3.90.960.10:FF:000005">
    <property type="entry name" value="Putative prolyl-tRNA synthetase"/>
    <property type="match status" value="1"/>
</dbReference>
<dbReference type="InterPro" id="IPR007214">
    <property type="entry name" value="YbaK/aa-tRNA-synth-assoc-dom"/>
</dbReference>
<dbReference type="Gene3D" id="3.90.960.10">
    <property type="entry name" value="YbaK/aminoacyl-tRNA synthetase-associated domain"/>
    <property type="match status" value="1"/>
</dbReference>